<protein>
    <submittedName>
        <fullName evidence="2">Phytanoyl-CoA dioxygenase family protein</fullName>
    </submittedName>
</protein>
<reference evidence="3" key="1">
    <citation type="journal article" date="2019" name="Int. J. Syst. Evol. Microbiol.">
        <title>The Global Catalogue of Microorganisms (GCM) 10K type strain sequencing project: providing services to taxonomists for standard genome sequencing and annotation.</title>
        <authorList>
            <consortium name="The Broad Institute Genomics Platform"/>
            <consortium name="The Broad Institute Genome Sequencing Center for Infectious Disease"/>
            <person name="Wu L."/>
            <person name="Ma J."/>
        </authorList>
    </citation>
    <scope>NUCLEOTIDE SEQUENCE [LARGE SCALE GENOMIC DNA]</scope>
    <source>
        <strain evidence="3">KCTC 42730</strain>
    </source>
</reference>
<dbReference type="Proteomes" id="UP001595453">
    <property type="component" value="Unassembled WGS sequence"/>
</dbReference>
<dbReference type="InterPro" id="IPR008775">
    <property type="entry name" value="Phytyl_CoA_dOase-like"/>
</dbReference>
<evidence type="ECO:0000313" key="2">
    <source>
        <dbReference type="EMBL" id="MFC3031630.1"/>
    </source>
</evidence>
<accession>A0ABV7CG94</accession>
<sequence>MEVTQSDLHAAAAAYQEFGYVCLPKFFSQTMLDKIEPVVRAFHDRWLEDNHAFYKSHAVNSSGLTADTYLNKAERQTLFTLIGCDSMTKLASALLRRPVYMNSQLFFDPYNPHQKNYWHRDGQYHLSIEEQQAALHGPDVIHVRIPLADEPGLELVPKSHKQWDSEQALDVRLERNGRSKSDSIPGSVALPLKRGDVLAFSANMLHRGLYGNQRFALDILFCEPEMHSFLNDVHQPCAEIRATLECLAVFP</sequence>
<dbReference type="EMBL" id="JBHRSD010000006">
    <property type="protein sequence ID" value="MFC3031630.1"/>
    <property type="molecule type" value="Genomic_DNA"/>
</dbReference>
<dbReference type="Pfam" id="PF05721">
    <property type="entry name" value="PhyH"/>
    <property type="match status" value="1"/>
</dbReference>
<keyword evidence="2" id="KW-0560">Oxidoreductase</keyword>
<dbReference type="PANTHER" id="PTHR20883">
    <property type="entry name" value="PHYTANOYL-COA DIOXYGENASE DOMAIN CONTAINING 1"/>
    <property type="match status" value="1"/>
</dbReference>
<gene>
    <name evidence="2" type="ORF">ACFOEE_03710</name>
</gene>
<dbReference type="GO" id="GO:0051213">
    <property type="term" value="F:dioxygenase activity"/>
    <property type="evidence" value="ECO:0007669"/>
    <property type="project" value="UniProtKB-KW"/>
</dbReference>
<evidence type="ECO:0000256" key="1">
    <source>
        <dbReference type="ARBA" id="ARBA00001954"/>
    </source>
</evidence>
<dbReference type="RefSeq" id="WP_377121047.1">
    <property type="nucleotide sequence ID" value="NZ_JBHRSD010000006.1"/>
</dbReference>
<dbReference type="PANTHER" id="PTHR20883:SF48">
    <property type="entry name" value="ECTOINE DIOXYGENASE"/>
    <property type="match status" value="1"/>
</dbReference>
<comment type="cofactor">
    <cofactor evidence="1">
        <name>Fe(2+)</name>
        <dbReference type="ChEBI" id="CHEBI:29033"/>
    </cofactor>
</comment>
<evidence type="ECO:0000313" key="3">
    <source>
        <dbReference type="Proteomes" id="UP001595453"/>
    </source>
</evidence>
<keyword evidence="3" id="KW-1185">Reference proteome</keyword>
<organism evidence="2 3">
    <name type="scientific">Pseudoalteromonas fenneropenaei</name>
    <dbReference type="NCBI Taxonomy" id="1737459"/>
    <lineage>
        <taxon>Bacteria</taxon>
        <taxon>Pseudomonadati</taxon>
        <taxon>Pseudomonadota</taxon>
        <taxon>Gammaproteobacteria</taxon>
        <taxon>Alteromonadales</taxon>
        <taxon>Pseudoalteromonadaceae</taxon>
        <taxon>Pseudoalteromonas</taxon>
    </lineage>
</organism>
<comment type="caution">
    <text evidence="2">The sequence shown here is derived from an EMBL/GenBank/DDBJ whole genome shotgun (WGS) entry which is preliminary data.</text>
</comment>
<dbReference type="Gene3D" id="2.60.120.620">
    <property type="entry name" value="q2cbj1_9rhob like domain"/>
    <property type="match status" value="1"/>
</dbReference>
<keyword evidence="2" id="KW-0223">Dioxygenase</keyword>
<name>A0ABV7CG94_9GAMM</name>
<proteinExistence type="predicted"/>
<dbReference type="SUPFAM" id="SSF51197">
    <property type="entry name" value="Clavaminate synthase-like"/>
    <property type="match status" value="1"/>
</dbReference>